<organism evidence="9 10">
    <name type="scientific">Spodoptera frugiperda ascovirus 1a</name>
    <name type="common">SfAV-1a</name>
    <dbReference type="NCBI Taxonomy" id="113370"/>
    <lineage>
        <taxon>Viruses</taxon>
        <taxon>Varidnaviria</taxon>
        <taxon>Bamfordvirae</taxon>
        <taxon>Nucleocytoviricota</taxon>
        <taxon>Megaviricetes</taxon>
        <taxon>Pimascovirales</taxon>
        <taxon>Pimascovirales incertae sedis</taxon>
        <taxon>Ascoviridae</taxon>
        <taxon>Ascovirus</taxon>
        <taxon>Ascovirus sfav1a</taxon>
    </lineage>
</organism>
<organismHost>
    <name type="scientific">Spodoptera frugiperda</name>
    <name type="common">Fall armyworm</name>
    <dbReference type="NCBI Taxonomy" id="7108"/>
</organismHost>
<feature type="region of interest" description="Disordered" evidence="7">
    <location>
        <begin position="438"/>
        <end position="462"/>
    </location>
</feature>
<dbReference type="EC" id="2.7.7.6" evidence="1"/>
<dbReference type="GO" id="GO:0003899">
    <property type="term" value="F:DNA-directed RNA polymerase activity"/>
    <property type="evidence" value="ECO:0007669"/>
    <property type="project" value="UniProtKB-EC"/>
</dbReference>
<dbReference type="GO" id="GO:0003677">
    <property type="term" value="F:DNA binding"/>
    <property type="evidence" value="ECO:0007669"/>
    <property type="project" value="InterPro"/>
</dbReference>
<dbReference type="SUPFAM" id="SSF64484">
    <property type="entry name" value="beta and beta-prime subunits of DNA dependent RNA-polymerase"/>
    <property type="match status" value="1"/>
</dbReference>
<evidence type="ECO:0000256" key="1">
    <source>
        <dbReference type="ARBA" id="ARBA00012418"/>
    </source>
</evidence>
<evidence type="ECO:0000256" key="6">
    <source>
        <dbReference type="ARBA" id="ARBA00048552"/>
    </source>
</evidence>
<dbReference type="Proteomes" id="UP000008030">
    <property type="component" value="Segment"/>
</dbReference>
<dbReference type="RefSeq" id="YP_762422.1">
    <property type="nucleotide sequence ID" value="NC_008361.1"/>
</dbReference>
<dbReference type="GeneID" id="4306233"/>
<dbReference type="KEGG" id="vg:4306233"/>
<gene>
    <name evidence="9" type="primary">ORF067</name>
</gene>
<feature type="compositionally biased region" description="Acidic residues" evidence="7">
    <location>
        <begin position="451"/>
        <end position="462"/>
    </location>
</feature>
<dbReference type="GO" id="GO:0006351">
    <property type="term" value="P:DNA-templated transcription"/>
    <property type="evidence" value="ECO:0007669"/>
    <property type="project" value="InterPro"/>
</dbReference>
<dbReference type="InterPro" id="IPR007081">
    <property type="entry name" value="RNA_pol_Rpb1_5"/>
</dbReference>
<reference evidence="9 10" key="1">
    <citation type="journal article" date="2006" name="J. Virol.">
        <title>Genomic sequence of Spodoptera frugiperda Ascovirus 1a, an enveloped, double-stranded DNA insect virus that manipulates apoptosis for viral reproduction.</title>
        <authorList>
            <person name="Bideshi D.K."/>
            <person name="Demattei M.V."/>
            <person name="Rouleux-Bonnin F."/>
            <person name="Stasiak K."/>
            <person name="Tan Y."/>
            <person name="Bigot S."/>
            <person name="Bigot Y."/>
            <person name="Federici B.A."/>
        </authorList>
    </citation>
    <scope>NUCLEOTIDE SEQUENCE [LARGE SCALE GENOMIC DNA]</scope>
    <source>
        <strain evidence="10">SvAV-1a</strain>
    </source>
</reference>
<evidence type="ECO:0000256" key="7">
    <source>
        <dbReference type="SAM" id="MobiDB-lite"/>
    </source>
</evidence>
<keyword evidence="10" id="KW-1185">Reference proteome</keyword>
<dbReference type="Pfam" id="PF04998">
    <property type="entry name" value="RNA_pol_Rpb1_5"/>
    <property type="match status" value="1"/>
</dbReference>
<dbReference type="EMBL" id="AM398843">
    <property type="protein sequence ID" value="CAL44667.1"/>
    <property type="molecule type" value="Genomic_DNA"/>
</dbReference>
<evidence type="ECO:0000256" key="4">
    <source>
        <dbReference type="ARBA" id="ARBA00022695"/>
    </source>
</evidence>
<evidence type="ECO:0000256" key="3">
    <source>
        <dbReference type="ARBA" id="ARBA00022679"/>
    </source>
</evidence>
<dbReference type="PANTHER" id="PTHR19376:SF32">
    <property type="entry name" value="DNA-DIRECTED RNA POLYMERASE III SUBUNIT RPC1"/>
    <property type="match status" value="1"/>
</dbReference>
<proteinExistence type="predicted"/>
<dbReference type="InterPro" id="IPR045867">
    <property type="entry name" value="DNA-dir_RpoC_beta_prime"/>
</dbReference>
<evidence type="ECO:0000313" key="10">
    <source>
        <dbReference type="Proteomes" id="UP000008030"/>
    </source>
</evidence>
<keyword evidence="2 9" id="KW-0240">DNA-directed RNA polymerase</keyword>
<dbReference type="GO" id="GO:0000428">
    <property type="term" value="C:DNA-directed RNA polymerase complex"/>
    <property type="evidence" value="ECO:0007669"/>
    <property type="project" value="UniProtKB-KW"/>
</dbReference>
<sequence length="462" mass="52155">MQTGLVTLTRDGVLMDKLLDFIRRRPHVPVEVEEQRVVVLRNRYARMLQGARVPHDSLARLKRLLHDRYLKELATPGDCVGVACAQFIGECITQSTLNTFHAAGMDTGIVSTMRKIEDIINLPKGGTTFVTLYPADERWSFREFYERTRHHVECVTVKDAMRSFDSDGERIHTLTLDLHVLFRYRIDEVTIESRILETLTARYANVIVEMDSYDSLTEADESVTVRIIYECGRGTWYAMRRLLIGTGLVGVGDVSGPHRYIRNDDDDNNNNGWCLELCCKSMSRQLSFSNRVYDPFKTRTNRLRDVESGLGVEAAKNAIIEISGECLSESVPSAIIQLLSMILTRSGTVEPCTRFTMRSNTSPLAKIGFEECLEGCRNAGLYAEVERFNTVSSSVICGVSPHVGSNYSEFRTDVPAMIGNVTHMSSSEQWVEHRLLSNETGVGQREHDDYGDVEEERDDGLL</sequence>
<evidence type="ECO:0000256" key="2">
    <source>
        <dbReference type="ARBA" id="ARBA00022478"/>
    </source>
</evidence>
<protein>
    <recommendedName>
        <fullName evidence="1">DNA-directed RNA polymerase</fullName>
        <ecNumber evidence="1">2.7.7.6</ecNumber>
    </recommendedName>
</protein>
<evidence type="ECO:0000259" key="8">
    <source>
        <dbReference type="Pfam" id="PF04998"/>
    </source>
</evidence>
<evidence type="ECO:0000313" key="9">
    <source>
        <dbReference type="EMBL" id="CAL44667.1"/>
    </source>
</evidence>
<dbReference type="OrthoDB" id="8996at10239"/>
<keyword evidence="3" id="KW-0808">Transferase</keyword>
<accession>Q0E534</accession>
<feature type="domain" description="RNA polymerase Rpb1" evidence="8">
    <location>
        <begin position="73"/>
        <end position="354"/>
    </location>
</feature>
<evidence type="ECO:0000256" key="5">
    <source>
        <dbReference type="ARBA" id="ARBA00023163"/>
    </source>
</evidence>
<comment type="catalytic activity">
    <reaction evidence="6">
        <text>RNA(n) + a ribonucleoside 5'-triphosphate = RNA(n+1) + diphosphate</text>
        <dbReference type="Rhea" id="RHEA:21248"/>
        <dbReference type="Rhea" id="RHEA-COMP:14527"/>
        <dbReference type="Rhea" id="RHEA-COMP:17342"/>
        <dbReference type="ChEBI" id="CHEBI:33019"/>
        <dbReference type="ChEBI" id="CHEBI:61557"/>
        <dbReference type="ChEBI" id="CHEBI:140395"/>
        <dbReference type="EC" id="2.7.7.6"/>
    </reaction>
</comment>
<keyword evidence="5" id="KW-0804">Transcription</keyword>
<keyword evidence="4" id="KW-0548">Nucleotidyltransferase</keyword>
<name>Q0E534_SFAVA</name>
<dbReference type="PANTHER" id="PTHR19376">
    <property type="entry name" value="DNA-DIRECTED RNA POLYMERASE"/>
    <property type="match status" value="1"/>
</dbReference>